<evidence type="ECO:0000313" key="1">
    <source>
        <dbReference type="EMBL" id="OLP72621.1"/>
    </source>
</evidence>
<organism evidence="1 2">
    <name type="scientific">Symbiodinium microadriaticum</name>
    <name type="common">Dinoflagellate</name>
    <name type="synonym">Zooxanthella microadriatica</name>
    <dbReference type="NCBI Taxonomy" id="2951"/>
    <lineage>
        <taxon>Eukaryota</taxon>
        <taxon>Sar</taxon>
        <taxon>Alveolata</taxon>
        <taxon>Dinophyceae</taxon>
        <taxon>Suessiales</taxon>
        <taxon>Symbiodiniaceae</taxon>
        <taxon>Symbiodinium</taxon>
    </lineage>
</organism>
<dbReference type="EMBL" id="LSRX01007159">
    <property type="protein sequence ID" value="OLP72621.1"/>
    <property type="molecule type" value="Genomic_DNA"/>
</dbReference>
<dbReference type="Proteomes" id="UP000186817">
    <property type="component" value="Unassembled WGS sequence"/>
</dbReference>
<feature type="non-terminal residue" evidence="1">
    <location>
        <position position="1"/>
    </location>
</feature>
<protein>
    <submittedName>
        <fullName evidence="1">Uncharacterized protein</fullName>
    </submittedName>
</protein>
<accession>A0A1Q9BQA2</accession>
<sequence>AEPPKIRRPVARAAPAAQCLVAMLTRSLNLSDGSTACDGRYFYVATLGQL</sequence>
<reference evidence="1 2" key="1">
    <citation type="submission" date="2016-02" db="EMBL/GenBank/DDBJ databases">
        <title>Genome analysis of coral dinoflagellate symbionts highlights evolutionary adaptations to a symbiotic lifestyle.</title>
        <authorList>
            <person name="Aranda M."/>
            <person name="Li Y."/>
            <person name="Liew Y.J."/>
            <person name="Baumgarten S."/>
            <person name="Simakov O."/>
            <person name="Wilson M."/>
            <person name="Piel J."/>
            <person name="Ashoor H."/>
            <person name="Bougouffa S."/>
            <person name="Bajic V.B."/>
            <person name="Ryu T."/>
            <person name="Ravasi T."/>
            <person name="Bayer T."/>
            <person name="Micklem G."/>
            <person name="Kim H."/>
            <person name="Bhak J."/>
            <person name="Lajeunesse T.C."/>
            <person name="Voolstra C.R."/>
        </authorList>
    </citation>
    <scope>NUCLEOTIDE SEQUENCE [LARGE SCALE GENOMIC DNA]</scope>
    <source>
        <strain evidence="1 2">CCMP2467</strain>
    </source>
</reference>
<dbReference type="AlphaFoldDB" id="A0A1Q9BQA2"/>
<name>A0A1Q9BQA2_SYMMI</name>
<feature type="non-terminal residue" evidence="1">
    <location>
        <position position="50"/>
    </location>
</feature>
<evidence type="ECO:0000313" key="2">
    <source>
        <dbReference type="Proteomes" id="UP000186817"/>
    </source>
</evidence>
<keyword evidence="2" id="KW-1185">Reference proteome</keyword>
<comment type="caution">
    <text evidence="1">The sequence shown here is derived from an EMBL/GenBank/DDBJ whole genome shotgun (WGS) entry which is preliminary data.</text>
</comment>
<gene>
    <name evidence="1" type="ORF">AK812_SmicGene48138</name>
</gene>
<proteinExistence type="predicted"/>